<feature type="non-terminal residue" evidence="1">
    <location>
        <position position="202"/>
    </location>
</feature>
<evidence type="ECO:0000313" key="1">
    <source>
        <dbReference type="EMBL" id="JAC63084.1"/>
    </source>
</evidence>
<gene>
    <name evidence="1" type="ORF">TSPGSL018_21552</name>
</gene>
<organism evidence="1">
    <name type="scientific">Tetraselmis sp. GSL018</name>
    <dbReference type="NCBI Taxonomy" id="582737"/>
    <lineage>
        <taxon>Eukaryota</taxon>
        <taxon>Viridiplantae</taxon>
        <taxon>Chlorophyta</taxon>
        <taxon>core chlorophytes</taxon>
        <taxon>Chlorodendrophyceae</taxon>
        <taxon>Chlorodendrales</taxon>
        <taxon>Chlorodendraceae</taxon>
        <taxon>Tetraselmis</taxon>
    </lineage>
</organism>
<sequence>RLLPRLPVGVLQMATAPTFGRRRLQAFSLHSRPAMRNRVKVRSARTLVNFSASWESEKNLPPLDLNSSSFSRLSSLAQRPARDLPVDAVIQEVSGELLRRLRNVGTGSALEDDDVAPLAELHGLFMDKPALNRAQDPAAEAIVRSLTRALKNGRLTAKRSAEGLTVVLEQCPPALVSSIATFDLLLETARQVREEAASAFEH</sequence>
<dbReference type="EMBL" id="GBEZ01023839">
    <property type="protein sequence ID" value="JAC63084.1"/>
    <property type="molecule type" value="Transcribed_RNA"/>
</dbReference>
<proteinExistence type="predicted"/>
<dbReference type="AlphaFoldDB" id="A0A061QXA4"/>
<name>A0A061QXA4_9CHLO</name>
<protein>
    <submittedName>
        <fullName evidence="1">Uncharacterized protein</fullName>
    </submittedName>
</protein>
<feature type="non-terminal residue" evidence="1">
    <location>
        <position position="1"/>
    </location>
</feature>
<accession>A0A061QXA4</accession>
<reference evidence="1" key="1">
    <citation type="submission" date="2014-05" db="EMBL/GenBank/DDBJ databases">
        <title>The transcriptome of the halophilic microalga Tetraselmis sp. GSL018 isolated from the Great Salt Lake, Utah.</title>
        <authorList>
            <person name="Jinkerson R.E."/>
            <person name="D'Adamo S."/>
            <person name="Posewitz M.C."/>
        </authorList>
    </citation>
    <scope>NUCLEOTIDE SEQUENCE</scope>
    <source>
        <strain evidence="1">GSL018</strain>
    </source>
</reference>